<feature type="region of interest" description="Disordered" evidence="1">
    <location>
        <begin position="1"/>
        <end position="53"/>
    </location>
</feature>
<dbReference type="AlphaFoldDB" id="A0A914MNF3"/>
<evidence type="ECO:0000313" key="3">
    <source>
        <dbReference type="WBParaSite" id="Minc3s02266g29168"/>
    </source>
</evidence>
<evidence type="ECO:0000313" key="2">
    <source>
        <dbReference type="Proteomes" id="UP000887563"/>
    </source>
</evidence>
<protein>
    <submittedName>
        <fullName evidence="3">Candidate secreted effector</fullName>
    </submittedName>
</protein>
<sequence length="53" mass="5470">MKEMNSCSEHFAGGVSGTQLTVKTKSFFPKQLRSESDNGMGTTSAPPTSGGGC</sequence>
<name>A0A914MNF3_MELIC</name>
<reference evidence="3" key="1">
    <citation type="submission" date="2022-11" db="UniProtKB">
        <authorList>
            <consortium name="WormBaseParasite"/>
        </authorList>
    </citation>
    <scope>IDENTIFICATION</scope>
</reference>
<dbReference type="Proteomes" id="UP000887563">
    <property type="component" value="Unplaced"/>
</dbReference>
<proteinExistence type="predicted"/>
<accession>A0A914MNF3</accession>
<evidence type="ECO:0000256" key="1">
    <source>
        <dbReference type="SAM" id="MobiDB-lite"/>
    </source>
</evidence>
<dbReference type="WBParaSite" id="Minc3s02266g29168">
    <property type="protein sequence ID" value="Minc3s02266g29168"/>
    <property type="gene ID" value="Minc3s02266g29168"/>
</dbReference>
<organism evidence="2 3">
    <name type="scientific">Meloidogyne incognita</name>
    <name type="common">Southern root-knot nematode worm</name>
    <name type="synonym">Oxyuris incognita</name>
    <dbReference type="NCBI Taxonomy" id="6306"/>
    <lineage>
        <taxon>Eukaryota</taxon>
        <taxon>Metazoa</taxon>
        <taxon>Ecdysozoa</taxon>
        <taxon>Nematoda</taxon>
        <taxon>Chromadorea</taxon>
        <taxon>Rhabditida</taxon>
        <taxon>Tylenchina</taxon>
        <taxon>Tylenchomorpha</taxon>
        <taxon>Tylenchoidea</taxon>
        <taxon>Meloidogynidae</taxon>
        <taxon>Meloidogyninae</taxon>
        <taxon>Meloidogyne</taxon>
        <taxon>Meloidogyne incognita group</taxon>
    </lineage>
</organism>
<feature type="compositionally biased region" description="Low complexity" evidence="1">
    <location>
        <begin position="39"/>
        <end position="53"/>
    </location>
</feature>
<keyword evidence="2" id="KW-1185">Reference proteome</keyword>